<dbReference type="AlphaFoldDB" id="A0A8J5MVF5"/>
<feature type="compositionally biased region" description="Basic and acidic residues" evidence="1">
    <location>
        <begin position="932"/>
        <end position="944"/>
    </location>
</feature>
<feature type="compositionally biased region" description="Basic and acidic residues" evidence="1">
    <location>
        <begin position="1081"/>
        <end position="1091"/>
    </location>
</feature>
<feature type="region of interest" description="Disordered" evidence="1">
    <location>
        <begin position="1"/>
        <end position="111"/>
    </location>
</feature>
<feature type="region of interest" description="Disordered" evidence="1">
    <location>
        <begin position="145"/>
        <end position="206"/>
    </location>
</feature>
<feature type="region of interest" description="Disordered" evidence="1">
    <location>
        <begin position="313"/>
        <end position="441"/>
    </location>
</feature>
<feature type="region of interest" description="Disordered" evidence="1">
    <location>
        <begin position="834"/>
        <end position="854"/>
    </location>
</feature>
<keyword evidence="4" id="KW-1185">Reference proteome</keyword>
<feature type="compositionally biased region" description="Basic and acidic residues" evidence="1">
    <location>
        <begin position="951"/>
        <end position="974"/>
    </location>
</feature>
<evidence type="ECO:0000259" key="2">
    <source>
        <dbReference type="Pfam" id="PF15963"/>
    </source>
</evidence>
<dbReference type="EMBL" id="JAHLQT010025476">
    <property type="protein sequence ID" value="KAG7164479.1"/>
    <property type="molecule type" value="Genomic_DNA"/>
</dbReference>
<feature type="compositionally biased region" description="Polar residues" evidence="1">
    <location>
        <begin position="168"/>
        <end position="181"/>
    </location>
</feature>
<feature type="compositionally biased region" description="Polar residues" evidence="1">
    <location>
        <begin position="345"/>
        <end position="361"/>
    </location>
</feature>
<feature type="compositionally biased region" description="Basic and acidic residues" evidence="1">
    <location>
        <begin position="608"/>
        <end position="619"/>
    </location>
</feature>
<dbReference type="PANTHER" id="PTHR22929">
    <property type="entry name" value="RNA POLYMERASE III TRANSCRIPTION INITIATION FACTOR B"/>
    <property type="match status" value="1"/>
</dbReference>
<feature type="compositionally biased region" description="Basic residues" evidence="1">
    <location>
        <begin position="975"/>
        <end position="993"/>
    </location>
</feature>
<dbReference type="OrthoDB" id="272624at2759"/>
<feature type="domain" description="Transcription factor TFIIIB component B'' Myb" evidence="2">
    <location>
        <begin position="850"/>
        <end position="931"/>
    </location>
</feature>
<evidence type="ECO:0000256" key="1">
    <source>
        <dbReference type="SAM" id="MobiDB-lite"/>
    </source>
</evidence>
<dbReference type="GO" id="GO:0070898">
    <property type="term" value="P:RNA polymerase III preinitiation complex assembly"/>
    <property type="evidence" value="ECO:0007669"/>
    <property type="project" value="TreeGrafter"/>
</dbReference>
<dbReference type="GO" id="GO:0001156">
    <property type="term" value="F:TFIIIC-class transcription factor complex binding"/>
    <property type="evidence" value="ECO:0007669"/>
    <property type="project" value="TreeGrafter"/>
</dbReference>
<accession>A0A8J5MVF5</accession>
<name>A0A8J5MVF5_HOMAM</name>
<sequence>MRRMKIRATPNIGGGGGPRNTQARGVPSSTTPPSTAPTSLAPPSTAPTSLAPPSTVPSMAPPSATSSITTPSSTTPSSLVPPTTSSMTPLISTSTTPWREQNQENVMGPTEEKPIANVNIVTPGNQQVFSNSAVPVDLMIDALDEGSTPLSSSFPSNTPPLKDIIKSPQKSQVFSSLPSQTSLKLKASSSASSQGPLQPSHSVMPLTSPAVKKAIKPPVKLMLQSEPSEALQKVSENKPLSSTRRKKLKVMPMVSSFRKGSVVEKPSTSTGNVGAQIKREKFDVEVECLGDRPKDQQEQNTCEENLACGIDEQDSKPYLLSEKEKDLEMKTATEKREHTARMDTVNDNNEIQFPIPSTKTQIDLKDKNKPFQTTKESRKSLAKESENEGDAKKSEILVSVDESQTCTAGESRGSRFSEDSQGTVASTIDSSSTAISGTCKRRSKIRAAPTLLAKRKMVKKAGDIQEEKVEIVNADSPVAHSISGKSRRQADKCNEEITITEPDCVREKSLVDSCNGTEPSQSLKVEINQMQKLCEVGENGPEKPKKKTDIGVEKKDCNIVGKKMKRKKNNVDREEQGGVEIIEDNSNSDDSCGDKENSKILFSSSQAVKKESPIKERSKSFGVQKTKAKSSSVVGPRKTFIKTGKSAKISAKSDKGLSQDESKEKTEKQIFRERKETYRKKMVKGALERSSMTMFDLIFWNPATNPMPGRSEVLKKKARLTSKSETESTTSDVIEEQKVDDLGLDTVEPAPQSRPNSPDEDQEGKEPSQPPSPQAKDDEEEEEAAAAGEEETPAEDIFTPRVKIGPNGQIILDEQSIKIQTTAAKNRDEILSKTEVVEESNESSHSKWSKKRHRSSEWTLKETARFYKALSTVGTDFSLMEALFTWRSRAELKTKFKKEERINRELVDRALKDCTQFDLSLFDDESDYDPEEDRKATRMAERAEAKRKRLEMKQSEKEREKQEKKTKRKGEQAKIKTRKRVLRRERKRKKIKRKDADENGHKESSDCEDQGLGHSDTEGEHISSVQKCSNGENKINKKKGKVKRPAKKRQLEERNSLVISEVTVTMETVKYDMSSQSRNECTPEKTVAENVEKDEDNVDTNPSISEATPKTENNQKVWHFPVSAIQTQDDGRQTILVPTADGQKSVPVPVLPPGTSNVLVMATGAPDSPGEHIYHVYVVSPVEGTES</sequence>
<feature type="region of interest" description="Disordered" evidence="1">
    <location>
        <begin position="927"/>
        <end position="1059"/>
    </location>
</feature>
<dbReference type="InterPro" id="IPR039467">
    <property type="entry name" value="TFIIIB_B''_Myb"/>
</dbReference>
<feature type="compositionally biased region" description="Low complexity" evidence="1">
    <location>
        <begin position="26"/>
        <end position="90"/>
    </location>
</feature>
<reference evidence="3" key="1">
    <citation type="journal article" date="2021" name="Sci. Adv.">
        <title>The American lobster genome reveals insights on longevity, neural, and immune adaptations.</title>
        <authorList>
            <person name="Polinski J.M."/>
            <person name="Zimin A.V."/>
            <person name="Clark K.F."/>
            <person name="Kohn A.B."/>
            <person name="Sadowski N."/>
            <person name="Timp W."/>
            <person name="Ptitsyn A."/>
            <person name="Khanna P."/>
            <person name="Romanova D.Y."/>
            <person name="Williams P."/>
            <person name="Greenwood S.J."/>
            <person name="Moroz L.L."/>
            <person name="Walt D.R."/>
            <person name="Bodnar A.G."/>
        </authorList>
    </citation>
    <scope>NUCLEOTIDE SEQUENCE</scope>
    <source>
        <strain evidence="3">GMGI-L3</strain>
    </source>
</reference>
<gene>
    <name evidence="3" type="primary">BDP1-L</name>
    <name evidence="3" type="ORF">Hamer_G003688</name>
</gene>
<feature type="region of interest" description="Disordered" evidence="1">
    <location>
        <begin position="1074"/>
        <end position="1109"/>
    </location>
</feature>
<dbReference type="Proteomes" id="UP000747542">
    <property type="component" value="Unassembled WGS sequence"/>
</dbReference>
<feature type="region of interest" description="Disordered" evidence="1">
    <location>
        <begin position="226"/>
        <end position="248"/>
    </location>
</feature>
<feature type="compositionally biased region" description="Basic and acidic residues" evidence="1">
    <location>
        <begin position="362"/>
        <end position="395"/>
    </location>
</feature>
<feature type="compositionally biased region" description="Low complexity" evidence="1">
    <location>
        <begin position="182"/>
        <end position="193"/>
    </location>
</feature>
<feature type="compositionally biased region" description="Basic residues" evidence="1">
    <location>
        <begin position="1036"/>
        <end position="1048"/>
    </location>
</feature>
<feature type="compositionally biased region" description="Low complexity" evidence="1">
    <location>
        <begin position="425"/>
        <end position="436"/>
    </location>
</feature>
<feature type="region of interest" description="Disordered" evidence="1">
    <location>
        <begin position="700"/>
        <end position="802"/>
    </location>
</feature>
<dbReference type="GO" id="GO:0000126">
    <property type="term" value="C:transcription factor TFIIIB complex"/>
    <property type="evidence" value="ECO:0007669"/>
    <property type="project" value="TreeGrafter"/>
</dbReference>
<dbReference type="Pfam" id="PF15963">
    <property type="entry name" value="Myb_DNA-bind_7"/>
    <property type="match status" value="1"/>
</dbReference>
<feature type="compositionally biased region" description="Low complexity" evidence="1">
    <location>
        <begin position="721"/>
        <end position="731"/>
    </location>
</feature>
<feature type="compositionally biased region" description="Polar residues" evidence="1">
    <location>
        <begin position="1099"/>
        <end position="1109"/>
    </location>
</feature>
<feature type="compositionally biased region" description="Acidic residues" evidence="1">
    <location>
        <begin position="777"/>
        <end position="794"/>
    </location>
</feature>
<feature type="compositionally biased region" description="Polar residues" evidence="1">
    <location>
        <begin position="91"/>
        <end position="105"/>
    </location>
</feature>
<proteinExistence type="predicted"/>
<dbReference type="PANTHER" id="PTHR22929:SF0">
    <property type="entry name" value="TRANSCRIPTION FACTOR TFIIIB COMPONENT B'' HOMOLOG"/>
    <property type="match status" value="1"/>
</dbReference>
<organism evidence="3 4">
    <name type="scientific">Homarus americanus</name>
    <name type="common">American lobster</name>
    <dbReference type="NCBI Taxonomy" id="6706"/>
    <lineage>
        <taxon>Eukaryota</taxon>
        <taxon>Metazoa</taxon>
        <taxon>Ecdysozoa</taxon>
        <taxon>Arthropoda</taxon>
        <taxon>Crustacea</taxon>
        <taxon>Multicrustacea</taxon>
        <taxon>Malacostraca</taxon>
        <taxon>Eumalacostraca</taxon>
        <taxon>Eucarida</taxon>
        <taxon>Decapoda</taxon>
        <taxon>Pleocyemata</taxon>
        <taxon>Astacidea</taxon>
        <taxon>Nephropoidea</taxon>
        <taxon>Nephropidae</taxon>
        <taxon>Homarus</taxon>
    </lineage>
</organism>
<feature type="compositionally biased region" description="Basic and acidic residues" evidence="1">
    <location>
        <begin position="994"/>
        <end position="1005"/>
    </location>
</feature>
<comment type="caution">
    <text evidence="3">The sequence shown here is derived from an EMBL/GenBank/DDBJ whole genome shotgun (WGS) entry which is preliminary data.</text>
</comment>
<evidence type="ECO:0000313" key="4">
    <source>
        <dbReference type="Proteomes" id="UP000747542"/>
    </source>
</evidence>
<feature type="compositionally biased region" description="Basic and acidic residues" evidence="1">
    <location>
        <begin position="321"/>
        <end position="341"/>
    </location>
</feature>
<feature type="region of interest" description="Disordered" evidence="1">
    <location>
        <begin position="564"/>
        <end position="669"/>
    </location>
</feature>
<feature type="compositionally biased region" description="Basic and acidic residues" evidence="1">
    <location>
        <begin position="651"/>
        <end position="669"/>
    </location>
</feature>
<evidence type="ECO:0000313" key="3">
    <source>
        <dbReference type="EMBL" id="KAG7164479.1"/>
    </source>
</evidence>
<protein>
    <submittedName>
        <fullName evidence="3">Transcription factor TFIIIB component B''-like</fullName>
    </submittedName>
</protein>